<evidence type="ECO:0000313" key="3">
    <source>
        <dbReference type="EMBL" id="MDQ0221736.1"/>
    </source>
</evidence>
<name>A0ABT9YQ64_9STRE</name>
<gene>
    <name evidence="3" type="ORF">J2S23_000268</name>
</gene>
<organism evidence="3 4">
    <name type="scientific">Streptococcus moroccensis</name>
    <dbReference type="NCBI Taxonomy" id="1451356"/>
    <lineage>
        <taxon>Bacteria</taxon>
        <taxon>Bacillati</taxon>
        <taxon>Bacillota</taxon>
        <taxon>Bacilli</taxon>
        <taxon>Lactobacillales</taxon>
        <taxon>Streptococcaceae</taxon>
        <taxon>Streptococcus</taxon>
    </lineage>
</organism>
<evidence type="ECO:0000256" key="1">
    <source>
        <dbReference type="ARBA" id="ARBA00023235"/>
    </source>
</evidence>
<comment type="caution">
    <text evidence="3">The sequence shown here is derived from an EMBL/GenBank/DDBJ whole genome shotgun (WGS) entry which is preliminary data.</text>
</comment>
<dbReference type="Gene3D" id="1.20.59.10">
    <property type="entry name" value="Chorismate mutase"/>
    <property type="match status" value="1"/>
</dbReference>
<dbReference type="InterPro" id="IPR051331">
    <property type="entry name" value="Chorismate_mutase-related"/>
</dbReference>
<dbReference type="Proteomes" id="UP001223079">
    <property type="component" value="Unassembled WGS sequence"/>
</dbReference>
<protein>
    <submittedName>
        <fullName evidence="3">Chorismate mutase</fullName>
        <ecNumber evidence="3">5.4.99.5</ecNumber>
    </submittedName>
</protein>
<proteinExistence type="predicted"/>
<keyword evidence="4" id="KW-1185">Reference proteome</keyword>
<dbReference type="EMBL" id="JAUSTM010000002">
    <property type="protein sequence ID" value="MDQ0221736.1"/>
    <property type="molecule type" value="Genomic_DNA"/>
</dbReference>
<dbReference type="PANTHER" id="PTHR38041">
    <property type="entry name" value="CHORISMATE MUTASE"/>
    <property type="match status" value="1"/>
</dbReference>
<dbReference type="GO" id="GO:0004106">
    <property type="term" value="F:chorismate mutase activity"/>
    <property type="evidence" value="ECO:0007669"/>
    <property type="project" value="UniProtKB-EC"/>
</dbReference>
<evidence type="ECO:0000313" key="4">
    <source>
        <dbReference type="Proteomes" id="UP001223079"/>
    </source>
</evidence>
<dbReference type="EC" id="5.4.99.5" evidence="3"/>
<dbReference type="Pfam" id="PF01817">
    <property type="entry name" value="CM_2"/>
    <property type="match status" value="1"/>
</dbReference>
<feature type="domain" description="Chorismate mutase" evidence="2">
    <location>
        <begin position="1"/>
        <end position="87"/>
    </location>
</feature>
<dbReference type="RefSeq" id="WP_307120967.1">
    <property type="nucleotide sequence ID" value="NZ_JAUSTM010000002.1"/>
</dbReference>
<reference evidence="3 4" key="1">
    <citation type="submission" date="2023-07" db="EMBL/GenBank/DDBJ databases">
        <title>Genomic Encyclopedia of Type Strains, Phase IV (KMG-IV): sequencing the most valuable type-strain genomes for metagenomic binning, comparative biology and taxonomic classification.</title>
        <authorList>
            <person name="Goeker M."/>
        </authorList>
    </citation>
    <scope>NUCLEOTIDE SEQUENCE [LARGE SCALE GENOMIC DNA]</scope>
    <source>
        <strain evidence="3 4">DSM 105143</strain>
    </source>
</reference>
<keyword evidence="1 3" id="KW-0413">Isomerase</keyword>
<dbReference type="SMART" id="SM00830">
    <property type="entry name" value="CM_2"/>
    <property type="match status" value="1"/>
</dbReference>
<dbReference type="PANTHER" id="PTHR38041:SF1">
    <property type="entry name" value="CHORISMATE MUTASE"/>
    <property type="match status" value="1"/>
</dbReference>
<evidence type="ECO:0000259" key="2">
    <source>
        <dbReference type="PROSITE" id="PS51168"/>
    </source>
</evidence>
<dbReference type="InterPro" id="IPR036263">
    <property type="entry name" value="Chorismate_II_sf"/>
</dbReference>
<dbReference type="InterPro" id="IPR011279">
    <property type="entry name" value="Chorismate_mutase_GmP"/>
</dbReference>
<accession>A0ABT9YQ64</accession>
<dbReference type="NCBIfam" id="TIGR01805">
    <property type="entry name" value="CM_mono_grmpos"/>
    <property type="match status" value="1"/>
</dbReference>
<sequence>MQDLEISRQHIDQIDRELVALLEKRMTEVSQVIAYKKVHAIPVLDSGREQAVLDKVAQLVQDKSYEETIVATFSDMMARSREYQAKQ</sequence>
<dbReference type="SUPFAM" id="SSF48600">
    <property type="entry name" value="Chorismate mutase II"/>
    <property type="match status" value="1"/>
</dbReference>
<dbReference type="InterPro" id="IPR002701">
    <property type="entry name" value="CM_II_prokaryot"/>
</dbReference>
<dbReference type="PROSITE" id="PS51168">
    <property type="entry name" value="CHORISMATE_MUT_2"/>
    <property type="match status" value="1"/>
</dbReference>
<dbReference type="InterPro" id="IPR036979">
    <property type="entry name" value="CM_dom_sf"/>
</dbReference>